<dbReference type="RefSeq" id="WP_226764500.1">
    <property type="nucleotide sequence ID" value="NZ_JAJAWG010000006.1"/>
</dbReference>
<dbReference type="NCBIfam" id="TIGR00684">
    <property type="entry name" value="narJ"/>
    <property type="match status" value="1"/>
</dbReference>
<dbReference type="Pfam" id="PF02613">
    <property type="entry name" value="Nitrate_red_del"/>
    <property type="match status" value="1"/>
</dbReference>
<evidence type="ECO:0000313" key="2">
    <source>
        <dbReference type="EMBL" id="MCB5196755.1"/>
    </source>
</evidence>
<dbReference type="InterPro" id="IPR036411">
    <property type="entry name" value="TorD-like_sf"/>
</dbReference>
<accession>A0ABS8BM05</accession>
<gene>
    <name evidence="2" type="primary">narJ</name>
    <name evidence="2" type="ORF">LG219_10800</name>
</gene>
<keyword evidence="1" id="KW-0534">Nitrate assimilation</keyword>
<dbReference type="SUPFAM" id="SSF89155">
    <property type="entry name" value="TorD-like"/>
    <property type="match status" value="1"/>
</dbReference>
<dbReference type="EMBL" id="JAJAWG010000006">
    <property type="protein sequence ID" value="MCB5196755.1"/>
    <property type="molecule type" value="Genomic_DNA"/>
</dbReference>
<dbReference type="Gene3D" id="1.10.3480.10">
    <property type="entry name" value="TorD-like"/>
    <property type="match status" value="1"/>
</dbReference>
<dbReference type="PANTHER" id="PTHR43680">
    <property type="entry name" value="NITRATE REDUCTASE MOLYBDENUM COFACTOR ASSEMBLY CHAPERONE"/>
    <property type="match status" value="1"/>
</dbReference>
<dbReference type="Proteomes" id="UP001198034">
    <property type="component" value="Unassembled WGS sequence"/>
</dbReference>
<reference evidence="2 3" key="1">
    <citation type="submission" date="2021-10" db="EMBL/GenBank/DDBJ databases">
        <authorList>
            <person name="Chen M."/>
        </authorList>
    </citation>
    <scope>NUCLEOTIDE SEQUENCE [LARGE SCALE GENOMIC DNA]</scope>
    <source>
        <strain evidence="2 3">H3-26</strain>
    </source>
</reference>
<dbReference type="InterPro" id="IPR003765">
    <property type="entry name" value="NO3_reductase_chaperone_NarJ"/>
</dbReference>
<protein>
    <submittedName>
        <fullName evidence="2">Nitrate reductase molybdenum cofactor assembly chaperone</fullName>
    </submittedName>
</protein>
<sequence length="225" mass="24876">MRSYQILSALLQYPESALLEALPEIHAELEHCSTEVQTSITPLLAYLAQHDLIELQENYVATFDRNRTCSLHLFEHVYGESRERGPAMVSLMQEYTNHNFLVVADELPDFLPMFLEFLGQTDEATAAEFLGESIHVIARIGDKLGEGNSPYHGVFTALRSLTDVEPLPLAEPPVRDMDEVMEQFGSGVDGIEPLLSPSLSHQATTTQTIQFYPRTAAPAGASQGA</sequence>
<keyword evidence="3" id="KW-1185">Reference proteome</keyword>
<proteinExistence type="predicted"/>
<name>A0ABS8BM05_9NEIS</name>
<evidence type="ECO:0000256" key="1">
    <source>
        <dbReference type="ARBA" id="ARBA00023063"/>
    </source>
</evidence>
<dbReference type="InterPro" id="IPR020945">
    <property type="entry name" value="DMSO/NO3_reduct_chaperone"/>
</dbReference>
<organism evidence="2 3">
    <name type="scientific">Deefgea salmonis</name>
    <dbReference type="NCBI Taxonomy" id="2875502"/>
    <lineage>
        <taxon>Bacteria</taxon>
        <taxon>Pseudomonadati</taxon>
        <taxon>Pseudomonadota</taxon>
        <taxon>Betaproteobacteria</taxon>
        <taxon>Neisseriales</taxon>
        <taxon>Chitinibacteraceae</taxon>
        <taxon>Deefgea</taxon>
    </lineage>
</organism>
<comment type="caution">
    <text evidence="2">The sequence shown here is derived from an EMBL/GenBank/DDBJ whole genome shotgun (WGS) entry which is preliminary data.</text>
</comment>
<evidence type="ECO:0000313" key="3">
    <source>
        <dbReference type="Proteomes" id="UP001198034"/>
    </source>
</evidence>
<dbReference type="PANTHER" id="PTHR43680:SF2">
    <property type="entry name" value="NITRATE REDUCTASE MOLYBDENUM COFACTOR ASSEMBLY CHAPERONE NARJ"/>
    <property type="match status" value="1"/>
</dbReference>